<evidence type="ECO:0000313" key="2">
    <source>
        <dbReference type="EMBL" id="CEL98005.1"/>
    </source>
</evidence>
<feature type="region of interest" description="Disordered" evidence="1">
    <location>
        <begin position="1"/>
        <end position="39"/>
    </location>
</feature>
<dbReference type="AlphaFoldDB" id="A0A0G4EKN2"/>
<name>A0A0G4EKN2_VITBC</name>
<proteinExistence type="predicted"/>
<evidence type="ECO:0000313" key="3">
    <source>
        <dbReference type="Proteomes" id="UP000041254"/>
    </source>
</evidence>
<organism evidence="2 3">
    <name type="scientific">Vitrella brassicaformis (strain CCMP3155)</name>
    <dbReference type="NCBI Taxonomy" id="1169540"/>
    <lineage>
        <taxon>Eukaryota</taxon>
        <taxon>Sar</taxon>
        <taxon>Alveolata</taxon>
        <taxon>Colpodellida</taxon>
        <taxon>Vitrellaceae</taxon>
        <taxon>Vitrella</taxon>
    </lineage>
</organism>
<dbReference type="EMBL" id="CDMY01000260">
    <property type="protein sequence ID" value="CEL98005.1"/>
    <property type="molecule type" value="Genomic_DNA"/>
</dbReference>
<dbReference type="Proteomes" id="UP000041254">
    <property type="component" value="Unassembled WGS sequence"/>
</dbReference>
<reference evidence="2 3" key="1">
    <citation type="submission" date="2014-11" db="EMBL/GenBank/DDBJ databases">
        <authorList>
            <person name="Zhu J."/>
            <person name="Qi W."/>
            <person name="Song R."/>
        </authorList>
    </citation>
    <scope>NUCLEOTIDE SEQUENCE [LARGE SCALE GENOMIC DNA]</scope>
</reference>
<gene>
    <name evidence="2" type="ORF">Vbra_12452</name>
</gene>
<keyword evidence="3" id="KW-1185">Reference proteome</keyword>
<evidence type="ECO:0000256" key="1">
    <source>
        <dbReference type="SAM" id="MobiDB-lite"/>
    </source>
</evidence>
<sequence>MDDSFRSHPQAGGTADTTLVVEHHQHDTQTQVSTERAPEVTIGERIRLVKDFDARKGSVEDQHGKVRKGEGRQDDDVVTVDDCVEGDVVVAPDDLEVLAVL</sequence>
<dbReference type="InParanoid" id="A0A0G4EKN2"/>
<dbReference type="VEuPathDB" id="CryptoDB:Vbra_12452"/>
<accession>A0A0G4EKN2</accession>
<protein>
    <submittedName>
        <fullName evidence="2">Uncharacterized protein</fullName>
    </submittedName>
</protein>